<sequence length="376" mass="41815">MKTGILTFHAAYNYGAVLQAYALQEQLKAFGHEVEMIDYRPSYLTYGYGAFPLPRLKGLSPLRKILRTGRWGLRLPWRVLDVPVRVRRRAGFEKFISEKLNLSRERFAEGGRVPAENYDAIVFGSDQIWSPNHTNGGDSVFLGDFPAPAGTLKIAYAASAGAASATLGENPVFADALKNFDAVSVREENLAASLQPKTPLKIETVLDPTMLVDRSVWEKIAEPPALKEKYVLLYQIVHDPNAERIAREIAAQIGAKVVSLASYALRRGMLKEETPEQFVGWFKNAACTVTTSFHGTAFSLIFEKPLYYVGRGLAAENRPKQILRALGLESRYLRPGAPCPEFSETDYARVNETRGGICALQARSRAFLERALSLRK</sequence>
<accession>A0A9D1NK61</accession>
<proteinExistence type="predicted"/>
<evidence type="ECO:0000313" key="3">
    <source>
        <dbReference type="Proteomes" id="UP000886812"/>
    </source>
</evidence>
<protein>
    <submittedName>
        <fullName evidence="2">Polysaccharide pyruvyl transferase family protein</fullName>
    </submittedName>
</protein>
<dbReference type="GO" id="GO:0016740">
    <property type="term" value="F:transferase activity"/>
    <property type="evidence" value="ECO:0007669"/>
    <property type="project" value="UniProtKB-KW"/>
</dbReference>
<feature type="domain" description="Polysaccharide pyruvyl transferase" evidence="1">
    <location>
        <begin position="13"/>
        <end position="310"/>
    </location>
</feature>
<reference evidence="2" key="1">
    <citation type="submission" date="2020-10" db="EMBL/GenBank/DDBJ databases">
        <authorList>
            <person name="Gilroy R."/>
        </authorList>
    </citation>
    <scope>NUCLEOTIDE SEQUENCE</scope>
    <source>
        <strain evidence="2">10669</strain>
    </source>
</reference>
<reference evidence="2" key="2">
    <citation type="journal article" date="2021" name="PeerJ">
        <title>Extensive microbial diversity within the chicken gut microbiome revealed by metagenomics and culture.</title>
        <authorList>
            <person name="Gilroy R."/>
            <person name="Ravi A."/>
            <person name="Getino M."/>
            <person name="Pursley I."/>
            <person name="Horton D.L."/>
            <person name="Alikhan N.F."/>
            <person name="Baker D."/>
            <person name="Gharbi K."/>
            <person name="Hall N."/>
            <person name="Watson M."/>
            <person name="Adriaenssens E.M."/>
            <person name="Foster-Nyarko E."/>
            <person name="Jarju S."/>
            <person name="Secka A."/>
            <person name="Antonio M."/>
            <person name="Oren A."/>
            <person name="Chaudhuri R.R."/>
            <person name="La Ragione R."/>
            <person name="Hildebrand F."/>
            <person name="Pallen M.J."/>
        </authorList>
    </citation>
    <scope>NUCLEOTIDE SEQUENCE</scope>
    <source>
        <strain evidence="2">10669</strain>
    </source>
</reference>
<keyword evidence="2" id="KW-0808">Transferase</keyword>
<dbReference type="AlphaFoldDB" id="A0A9D1NK61"/>
<comment type="caution">
    <text evidence="2">The sequence shown here is derived from an EMBL/GenBank/DDBJ whole genome shotgun (WGS) entry which is preliminary data.</text>
</comment>
<name>A0A9D1NK61_9BACT</name>
<gene>
    <name evidence="2" type="ORF">IAC75_02885</name>
</gene>
<evidence type="ECO:0000313" key="2">
    <source>
        <dbReference type="EMBL" id="HIV04081.1"/>
    </source>
</evidence>
<dbReference type="Proteomes" id="UP000886812">
    <property type="component" value="Unassembled WGS sequence"/>
</dbReference>
<dbReference type="InterPro" id="IPR007345">
    <property type="entry name" value="Polysacch_pyruvyl_Trfase"/>
</dbReference>
<evidence type="ECO:0000259" key="1">
    <source>
        <dbReference type="Pfam" id="PF04230"/>
    </source>
</evidence>
<dbReference type="EMBL" id="DVOG01000074">
    <property type="protein sequence ID" value="HIV04081.1"/>
    <property type="molecule type" value="Genomic_DNA"/>
</dbReference>
<dbReference type="Pfam" id="PF04230">
    <property type="entry name" value="PS_pyruv_trans"/>
    <property type="match status" value="1"/>
</dbReference>
<organism evidence="2 3">
    <name type="scientific">Candidatus Spyradosoma merdigallinarum</name>
    <dbReference type="NCBI Taxonomy" id="2840950"/>
    <lineage>
        <taxon>Bacteria</taxon>
        <taxon>Pseudomonadati</taxon>
        <taxon>Verrucomicrobiota</taxon>
        <taxon>Opitutia</taxon>
        <taxon>Opitutia incertae sedis</taxon>
        <taxon>Candidatus Spyradosoma</taxon>
    </lineage>
</organism>